<proteinExistence type="predicted"/>
<dbReference type="AlphaFoldDB" id="B3PRN8"/>
<accession>B3PRN8</accession>
<dbReference type="KEGG" id="rec:RHECIAT_CH0002646"/>
<organism evidence="1 2">
    <name type="scientific">Rhizobium etli (strain CIAT 652)</name>
    <dbReference type="NCBI Taxonomy" id="491916"/>
    <lineage>
        <taxon>Bacteria</taxon>
        <taxon>Pseudomonadati</taxon>
        <taxon>Pseudomonadota</taxon>
        <taxon>Alphaproteobacteria</taxon>
        <taxon>Hyphomicrobiales</taxon>
        <taxon>Rhizobiaceae</taxon>
        <taxon>Rhizobium/Agrobacterium group</taxon>
        <taxon>Rhizobium</taxon>
    </lineage>
</organism>
<dbReference type="EMBL" id="CP001074">
    <property type="protein sequence ID" value="ACE91598.1"/>
    <property type="molecule type" value="Genomic_DNA"/>
</dbReference>
<dbReference type="HOGENOM" id="CLU_2702218_0_0_5"/>
<name>B3PRN8_RHIE6</name>
<sequence>MDSRIGQVLDIYHEMIGTAGGFLRCCRSFTAWTRGGWIPVTSTAMRRRGRAVDTPLANAPIAAHFYFCTRRQR</sequence>
<evidence type="ECO:0000313" key="2">
    <source>
        <dbReference type="Proteomes" id="UP000008817"/>
    </source>
</evidence>
<gene>
    <name evidence="1" type="ordered locus">RHECIAT_CH0002646</name>
</gene>
<evidence type="ECO:0000313" key="1">
    <source>
        <dbReference type="EMBL" id="ACE91598.1"/>
    </source>
</evidence>
<protein>
    <submittedName>
        <fullName evidence="1">Uncharacterized protein</fullName>
    </submittedName>
</protein>
<reference evidence="1 2" key="1">
    <citation type="submission" date="2008-04" db="EMBL/GenBank/DDBJ databases">
        <title>Genome diversity and DNA divergence of Rhizobium etli.</title>
        <authorList>
            <person name="Gonzalez V."/>
            <person name="Acosta J.L."/>
            <person name="Santamaria R.I."/>
            <person name="Bustos P."/>
            <person name="Hernandez-Gonzalez I.L."/>
            <person name="Fernandez J.L."/>
            <person name="Diaz R."/>
            <person name="Flores M."/>
            <person name="Mora J."/>
            <person name="Palacios R."/>
            <person name="Davila G."/>
        </authorList>
    </citation>
    <scope>NUCLEOTIDE SEQUENCE [LARGE SCALE GENOMIC DNA]</scope>
    <source>
        <strain evidence="1 2">CIAT 652</strain>
    </source>
</reference>
<dbReference type="Proteomes" id="UP000008817">
    <property type="component" value="Chromosome"/>
</dbReference>